<evidence type="ECO:0000256" key="7">
    <source>
        <dbReference type="ARBA" id="ARBA00023170"/>
    </source>
</evidence>
<keyword evidence="6 10" id="KW-0472">Membrane</keyword>
<evidence type="ECO:0000256" key="9">
    <source>
        <dbReference type="ARBA" id="ARBA00023224"/>
    </source>
</evidence>
<evidence type="ECO:0000256" key="6">
    <source>
        <dbReference type="ARBA" id="ARBA00023136"/>
    </source>
</evidence>
<feature type="transmembrane region" description="Helical" evidence="10">
    <location>
        <begin position="218"/>
        <end position="241"/>
    </location>
</feature>
<organism evidence="12 13">
    <name type="scientific">Desmophyllum pertusum</name>
    <dbReference type="NCBI Taxonomy" id="174260"/>
    <lineage>
        <taxon>Eukaryota</taxon>
        <taxon>Metazoa</taxon>
        <taxon>Cnidaria</taxon>
        <taxon>Anthozoa</taxon>
        <taxon>Hexacorallia</taxon>
        <taxon>Scleractinia</taxon>
        <taxon>Caryophylliina</taxon>
        <taxon>Caryophylliidae</taxon>
        <taxon>Desmophyllum</taxon>
    </lineage>
</organism>
<dbReference type="Proteomes" id="UP001163046">
    <property type="component" value="Unassembled WGS sequence"/>
</dbReference>
<feature type="transmembrane region" description="Helical" evidence="10">
    <location>
        <begin position="159"/>
        <end position="182"/>
    </location>
</feature>
<feature type="domain" description="G-protein coupled receptors family 1 profile" evidence="11">
    <location>
        <begin position="30"/>
        <end position="277"/>
    </location>
</feature>
<evidence type="ECO:0000313" key="13">
    <source>
        <dbReference type="Proteomes" id="UP001163046"/>
    </source>
</evidence>
<evidence type="ECO:0000259" key="11">
    <source>
        <dbReference type="PROSITE" id="PS50262"/>
    </source>
</evidence>
<dbReference type="PANTHER" id="PTHR24246">
    <property type="entry name" value="OLFACTORY RECEPTOR AND ADENOSINE RECEPTOR"/>
    <property type="match status" value="1"/>
</dbReference>
<keyword evidence="2" id="KW-1003">Cell membrane</keyword>
<dbReference type="AlphaFoldDB" id="A0A9W9ZSB1"/>
<feature type="transmembrane region" description="Helical" evidence="10">
    <location>
        <begin position="261"/>
        <end position="279"/>
    </location>
</feature>
<evidence type="ECO:0000256" key="2">
    <source>
        <dbReference type="ARBA" id="ARBA00022475"/>
    </source>
</evidence>
<dbReference type="OrthoDB" id="5975305at2759"/>
<feature type="transmembrane region" description="Helical" evidence="10">
    <location>
        <begin position="50"/>
        <end position="74"/>
    </location>
</feature>
<dbReference type="InterPro" id="IPR000276">
    <property type="entry name" value="GPCR_Rhodpsn"/>
</dbReference>
<dbReference type="EMBL" id="MU825876">
    <property type="protein sequence ID" value="KAJ7386570.1"/>
    <property type="molecule type" value="Genomic_DNA"/>
</dbReference>
<keyword evidence="4 10" id="KW-1133">Transmembrane helix</keyword>
<feature type="transmembrane region" description="Helical" evidence="10">
    <location>
        <begin position="12"/>
        <end position="38"/>
    </location>
</feature>
<dbReference type="InterPro" id="IPR017452">
    <property type="entry name" value="GPCR_Rhodpsn_7TM"/>
</dbReference>
<keyword evidence="13" id="KW-1185">Reference proteome</keyword>
<protein>
    <recommendedName>
        <fullName evidence="11">G-protein coupled receptors family 1 profile domain-containing protein</fullName>
    </recommendedName>
</protein>
<keyword evidence="8" id="KW-0325">Glycoprotein</keyword>
<keyword evidence="3 10" id="KW-0812">Transmembrane</keyword>
<sequence length="300" mass="33975">MGTDACFNKDRLHAIFGIIYLLTSLIASIGNGFVLYIVKRDPLKAFNKPTNVLNISITINHFLSGLIVLPFIGISDILKSQGILHEVAKLFEDVLVYFAASNASMLLLLLFFERYTAVVFPLLNRKHITIKRAKRICTSVTIICFLFSCILFTGVSHNAFYFVCLPLFILLPCLVMIILLVAGFCGLKRQAQVAVNNRSELPINQNKRTRRNSQLFEYLVYATKGTVSTVLTLVFYCVVKFLGFSEMEFSRTSCYDLLEHLSLVVLFVTAAANPIIIFRKIPVYSRSARHIWERRKKGVV</sequence>
<evidence type="ECO:0000256" key="1">
    <source>
        <dbReference type="ARBA" id="ARBA00004651"/>
    </source>
</evidence>
<dbReference type="CDD" id="cd00637">
    <property type="entry name" value="7tm_classA_rhodopsin-like"/>
    <property type="match status" value="1"/>
</dbReference>
<evidence type="ECO:0000256" key="3">
    <source>
        <dbReference type="ARBA" id="ARBA00022692"/>
    </source>
</evidence>
<keyword evidence="9" id="KW-0807">Transducer</keyword>
<dbReference type="GO" id="GO:0005886">
    <property type="term" value="C:plasma membrane"/>
    <property type="evidence" value="ECO:0007669"/>
    <property type="project" value="UniProtKB-SubCell"/>
</dbReference>
<dbReference type="Pfam" id="PF00001">
    <property type="entry name" value="7tm_1"/>
    <property type="match status" value="1"/>
</dbReference>
<dbReference type="SUPFAM" id="SSF81321">
    <property type="entry name" value="Family A G protein-coupled receptor-like"/>
    <property type="match status" value="1"/>
</dbReference>
<feature type="transmembrane region" description="Helical" evidence="10">
    <location>
        <begin position="94"/>
        <end position="112"/>
    </location>
</feature>
<evidence type="ECO:0000256" key="10">
    <source>
        <dbReference type="SAM" id="Phobius"/>
    </source>
</evidence>
<comment type="subcellular location">
    <subcellularLocation>
        <location evidence="1">Cell membrane</location>
        <topology evidence="1">Multi-pass membrane protein</topology>
    </subcellularLocation>
</comment>
<evidence type="ECO:0000256" key="5">
    <source>
        <dbReference type="ARBA" id="ARBA00023040"/>
    </source>
</evidence>
<evidence type="ECO:0000256" key="8">
    <source>
        <dbReference type="ARBA" id="ARBA00023180"/>
    </source>
</evidence>
<evidence type="ECO:0000256" key="4">
    <source>
        <dbReference type="ARBA" id="ARBA00022989"/>
    </source>
</evidence>
<keyword evidence="7" id="KW-0675">Receptor</keyword>
<name>A0A9W9ZSB1_9CNID</name>
<feature type="transmembrane region" description="Helical" evidence="10">
    <location>
        <begin position="133"/>
        <end position="153"/>
    </location>
</feature>
<gene>
    <name evidence="12" type="ORF">OS493_008714</name>
</gene>
<dbReference type="Gene3D" id="1.20.1070.10">
    <property type="entry name" value="Rhodopsin 7-helix transmembrane proteins"/>
    <property type="match status" value="1"/>
</dbReference>
<dbReference type="PANTHER" id="PTHR24246:SF27">
    <property type="entry name" value="ADENOSINE RECEPTOR, ISOFORM A"/>
    <property type="match status" value="1"/>
</dbReference>
<dbReference type="PRINTS" id="PR00237">
    <property type="entry name" value="GPCRRHODOPSN"/>
</dbReference>
<keyword evidence="5" id="KW-0297">G-protein coupled receptor</keyword>
<evidence type="ECO:0000313" key="12">
    <source>
        <dbReference type="EMBL" id="KAJ7386570.1"/>
    </source>
</evidence>
<accession>A0A9W9ZSB1</accession>
<dbReference type="GO" id="GO:0004930">
    <property type="term" value="F:G protein-coupled receptor activity"/>
    <property type="evidence" value="ECO:0007669"/>
    <property type="project" value="UniProtKB-KW"/>
</dbReference>
<comment type="caution">
    <text evidence="12">The sequence shown here is derived from an EMBL/GenBank/DDBJ whole genome shotgun (WGS) entry which is preliminary data.</text>
</comment>
<proteinExistence type="predicted"/>
<reference evidence="12" key="1">
    <citation type="submission" date="2023-01" db="EMBL/GenBank/DDBJ databases">
        <title>Genome assembly of the deep-sea coral Lophelia pertusa.</title>
        <authorList>
            <person name="Herrera S."/>
            <person name="Cordes E."/>
        </authorList>
    </citation>
    <scope>NUCLEOTIDE SEQUENCE</scope>
    <source>
        <strain evidence="12">USNM1676648</strain>
        <tissue evidence="12">Polyp</tissue>
    </source>
</reference>
<dbReference type="PROSITE" id="PS50262">
    <property type="entry name" value="G_PROTEIN_RECEP_F1_2"/>
    <property type="match status" value="1"/>
</dbReference>